<dbReference type="Pfam" id="PF06391">
    <property type="entry name" value="MAT1"/>
    <property type="match status" value="1"/>
</dbReference>
<evidence type="ECO:0000313" key="12">
    <source>
        <dbReference type="EMBL" id="KAF2453821.1"/>
    </source>
</evidence>
<evidence type="ECO:0000256" key="3">
    <source>
        <dbReference type="ARBA" id="ARBA00022723"/>
    </source>
</evidence>
<dbReference type="GO" id="GO:0008270">
    <property type="term" value="F:zinc ion binding"/>
    <property type="evidence" value="ECO:0007669"/>
    <property type="project" value="UniProtKB-KW"/>
</dbReference>
<dbReference type="PANTHER" id="PTHR12683">
    <property type="entry name" value="CDK-ACTIVATING KINASE ASSEMBLY FACTOR MAT1"/>
    <property type="match status" value="1"/>
</dbReference>
<accession>A0A6A6NQ04</accession>
<evidence type="ECO:0000256" key="9">
    <source>
        <dbReference type="PROSITE-ProRule" id="PRU00175"/>
    </source>
</evidence>
<dbReference type="SMART" id="SM00184">
    <property type="entry name" value="RING"/>
    <property type="match status" value="1"/>
</dbReference>
<feature type="region of interest" description="Disordered" evidence="10">
    <location>
        <begin position="143"/>
        <end position="178"/>
    </location>
</feature>
<sequence length="346" mass="38814">EICPVCKSSRYLNPNMRFLVNPECYHKMCESCVDRIFSGGPANCPIAGCRRTLRKNRFRNQTFGDIQIEREVDIRRRINDIFNRREDEFDTLLDYNNYLNEVEDLTFNLINNIDVEATERRIAGYKAENKAAIARNKVLASDDASSFESRQQAKREQARLRREADLRDEAAERRARDDARRGVINRLANADVDDPARVVQDASKKVLPKKSDGRKRAGGAPAPSAEVAGAMETLGANGSADASGGGGSGFNFLKNLKKQAEPEPEKPFDPLEGFSDMPDYYVLLDDYDWDWLDDVKKEKRFVVGGYDVHEYYSHAMCDAFAGLGVMVEDEMVGKEIAMPSAAAAST</sequence>
<dbReference type="Gene3D" id="3.30.40.10">
    <property type="entry name" value="Zinc/RING finger domain, C3HC4 (zinc finger)"/>
    <property type="match status" value="1"/>
</dbReference>
<dbReference type="GO" id="GO:0070985">
    <property type="term" value="C:transcription factor TFIIK complex"/>
    <property type="evidence" value="ECO:0007669"/>
    <property type="project" value="UniProtKB-ARBA"/>
</dbReference>
<keyword evidence="4 9" id="KW-0863">Zinc-finger</keyword>
<feature type="domain" description="RING-type" evidence="11">
    <location>
        <begin position="3"/>
        <end position="46"/>
    </location>
</feature>
<proteinExistence type="predicted"/>
<keyword evidence="3" id="KW-0479">Metal-binding</keyword>
<dbReference type="Pfam" id="PF17121">
    <property type="entry name" value="zf-C3HC4_5"/>
    <property type="match status" value="1"/>
</dbReference>
<dbReference type="InterPro" id="IPR015877">
    <property type="entry name" value="MAT1_centre"/>
</dbReference>
<evidence type="ECO:0000256" key="5">
    <source>
        <dbReference type="ARBA" id="ARBA00022833"/>
    </source>
</evidence>
<organism evidence="12 13">
    <name type="scientific">Lineolata rhizophorae</name>
    <dbReference type="NCBI Taxonomy" id="578093"/>
    <lineage>
        <taxon>Eukaryota</taxon>
        <taxon>Fungi</taxon>
        <taxon>Dikarya</taxon>
        <taxon>Ascomycota</taxon>
        <taxon>Pezizomycotina</taxon>
        <taxon>Dothideomycetes</taxon>
        <taxon>Dothideomycetes incertae sedis</taxon>
        <taxon>Lineolatales</taxon>
        <taxon>Lineolataceae</taxon>
        <taxon>Lineolata</taxon>
    </lineage>
</organism>
<dbReference type="CDD" id="cd16573">
    <property type="entry name" value="RING-HC_TFB3-like"/>
    <property type="match status" value="1"/>
</dbReference>
<dbReference type="GO" id="GO:0006357">
    <property type="term" value="P:regulation of transcription by RNA polymerase II"/>
    <property type="evidence" value="ECO:0007669"/>
    <property type="project" value="TreeGrafter"/>
</dbReference>
<dbReference type="EMBL" id="MU001695">
    <property type="protein sequence ID" value="KAF2453821.1"/>
    <property type="molecule type" value="Genomic_DNA"/>
</dbReference>
<dbReference type="SUPFAM" id="SSF57850">
    <property type="entry name" value="RING/U-box"/>
    <property type="match status" value="1"/>
</dbReference>
<evidence type="ECO:0000256" key="2">
    <source>
        <dbReference type="ARBA" id="ARBA00022257"/>
    </source>
</evidence>
<evidence type="ECO:0000256" key="10">
    <source>
        <dbReference type="SAM" id="MobiDB-lite"/>
    </source>
</evidence>
<evidence type="ECO:0000256" key="1">
    <source>
        <dbReference type="ARBA" id="ARBA00004123"/>
    </source>
</evidence>
<keyword evidence="6" id="KW-0539">Nucleus</keyword>
<dbReference type="PANTHER" id="PTHR12683:SF13">
    <property type="entry name" value="CDK-ACTIVATING KINASE ASSEMBLY FACTOR MAT1"/>
    <property type="match status" value="1"/>
</dbReference>
<reference evidence="12" key="1">
    <citation type="journal article" date="2020" name="Stud. Mycol.">
        <title>101 Dothideomycetes genomes: a test case for predicting lifestyles and emergence of pathogens.</title>
        <authorList>
            <person name="Haridas S."/>
            <person name="Albert R."/>
            <person name="Binder M."/>
            <person name="Bloem J."/>
            <person name="Labutti K."/>
            <person name="Salamov A."/>
            <person name="Andreopoulos B."/>
            <person name="Baker S."/>
            <person name="Barry K."/>
            <person name="Bills G."/>
            <person name="Bluhm B."/>
            <person name="Cannon C."/>
            <person name="Castanera R."/>
            <person name="Culley D."/>
            <person name="Daum C."/>
            <person name="Ezra D."/>
            <person name="Gonzalez J."/>
            <person name="Henrissat B."/>
            <person name="Kuo A."/>
            <person name="Liang C."/>
            <person name="Lipzen A."/>
            <person name="Lutzoni F."/>
            <person name="Magnuson J."/>
            <person name="Mondo S."/>
            <person name="Nolan M."/>
            <person name="Ohm R."/>
            <person name="Pangilinan J."/>
            <person name="Park H.-J."/>
            <person name="Ramirez L."/>
            <person name="Alfaro M."/>
            <person name="Sun H."/>
            <person name="Tritt A."/>
            <person name="Yoshinaga Y."/>
            <person name="Zwiers L.-H."/>
            <person name="Turgeon B."/>
            <person name="Goodwin S."/>
            <person name="Spatafora J."/>
            <person name="Crous P."/>
            <person name="Grigoriev I."/>
        </authorList>
    </citation>
    <scope>NUCLEOTIDE SEQUENCE</scope>
    <source>
        <strain evidence="12">ATCC 16933</strain>
    </source>
</reference>
<dbReference type="NCBIfam" id="TIGR00570">
    <property type="entry name" value="cdk7"/>
    <property type="match status" value="1"/>
</dbReference>
<dbReference type="AlphaFoldDB" id="A0A6A6NQ04"/>
<comment type="subcellular location">
    <subcellularLocation>
        <location evidence="1">Nucleus</location>
    </subcellularLocation>
</comment>
<evidence type="ECO:0000256" key="7">
    <source>
        <dbReference type="ARBA" id="ARBA00029873"/>
    </source>
</evidence>
<keyword evidence="5" id="KW-0862">Zinc</keyword>
<feature type="region of interest" description="Disordered" evidence="10">
    <location>
        <begin position="199"/>
        <end position="225"/>
    </location>
</feature>
<dbReference type="InterPro" id="IPR013083">
    <property type="entry name" value="Znf_RING/FYVE/PHD"/>
</dbReference>
<dbReference type="Proteomes" id="UP000799766">
    <property type="component" value="Unassembled WGS sequence"/>
</dbReference>
<evidence type="ECO:0000256" key="8">
    <source>
        <dbReference type="ARBA" id="ARBA00033277"/>
    </source>
</evidence>
<feature type="compositionally biased region" description="Basic and acidic residues" evidence="10">
    <location>
        <begin position="151"/>
        <end position="178"/>
    </location>
</feature>
<dbReference type="InterPro" id="IPR001841">
    <property type="entry name" value="Znf_RING"/>
</dbReference>
<dbReference type="GO" id="GO:0016301">
    <property type="term" value="F:kinase activity"/>
    <property type="evidence" value="ECO:0007669"/>
    <property type="project" value="UniProtKB-KW"/>
</dbReference>
<evidence type="ECO:0000313" key="13">
    <source>
        <dbReference type="Proteomes" id="UP000799766"/>
    </source>
</evidence>
<keyword evidence="13" id="KW-1185">Reference proteome</keyword>
<dbReference type="PROSITE" id="PS50089">
    <property type="entry name" value="ZF_RING_2"/>
    <property type="match status" value="1"/>
</dbReference>
<dbReference type="GO" id="GO:0006289">
    <property type="term" value="P:nucleotide-excision repair"/>
    <property type="evidence" value="ECO:0007669"/>
    <property type="project" value="InterPro"/>
</dbReference>
<dbReference type="InterPro" id="IPR004575">
    <property type="entry name" value="MAT1/Tfb3"/>
</dbReference>
<name>A0A6A6NQ04_9PEZI</name>
<dbReference type="PROSITE" id="PS00518">
    <property type="entry name" value="ZF_RING_1"/>
    <property type="match status" value="1"/>
</dbReference>
<keyword evidence="12" id="KW-0808">Transferase</keyword>
<evidence type="ECO:0000256" key="6">
    <source>
        <dbReference type="ARBA" id="ARBA00023242"/>
    </source>
</evidence>
<gene>
    <name evidence="12" type="ORF">BDY21DRAFT_261758</name>
</gene>
<evidence type="ECO:0000259" key="11">
    <source>
        <dbReference type="PROSITE" id="PS50089"/>
    </source>
</evidence>
<dbReference type="OrthoDB" id="5963at2759"/>
<evidence type="ECO:0000256" key="4">
    <source>
        <dbReference type="ARBA" id="ARBA00022771"/>
    </source>
</evidence>
<feature type="non-terminal residue" evidence="12">
    <location>
        <position position="346"/>
    </location>
</feature>
<dbReference type="InterPro" id="IPR017907">
    <property type="entry name" value="Znf_RING_CS"/>
</dbReference>
<feature type="non-terminal residue" evidence="12">
    <location>
        <position position="1"/>
    </location>
</feature>
<keyword evidence="12" id="KW-0418">Kinase</keyword>
<dbReference type="GO" id="GO:0061575">
    <property type="term" value="F:cyclin-dependent protein serine/threonine kinase activator activity"/>
    <property type="evidence" value="ECO:0007669"/>
    <property type="project" value="InterPro"/>
</dbReference>
<dbReference type="FunFam" id="3.30.40.10:FF:000037">
    <property type="entry name" value="Cdk-activating kinase assembly factor MAT1, centre"/>
    <property type="match status" value="1"/>
</dbReference>
<protein>
    <recommendedName>
        <fullName evidence="2">RNA polymerase II transcription factor B subunit 3</fullName>
    </recommendedName>
    <alternativeName>
        <fullName evidence="8">RNA polymerase II transcription factor B 38 kDa subunit</fullName>
    </alternativeName>
    <alternativeName>
        <fullName evidence="7">RNA polymerase II transcription factor B p38 subunit</fullName>
    </alternativeName>
</protein>